<organism evidence="3 4">
    <name type="scientific">Arcticibacterium luteifluviistationis</name>
    <dbReference type="NCBI Taxonomy" id="1784714"/>
    <lineage>
        <taxon>Bacteria</taxon>
        <taxon>Pseudomonadati</taxon>
        <taxon>Bacteroidota</taxon>
        <taxon>Cytophagia</taxon>
        <taxon>Cytophagales</taxon>
        <taxon>Leadbetterellaceae</taxon>
        <taxon>Arcticibacterium</taxon>
    </lineage>
</organism>
<sequence length="286" mass="32777">MKKITAFLLFICLTAASSTFGQHILKSSTLYEGEVFTTDYIFIRSEAKSLEKDWKTYLSKTGSVSDDKDLLTVKVNSSDISRDLDKIISYIVDHKEFSAVHVILLDDNNRSLNVNQINPEALERLLFDFYDLAYYNEELRMANTDLELAEKLHDNAEKSKSRAERALASNLKSQEKYGKKLSQSPEKLAEIIHDKNEVYQQILQRDVNATDSTETDPDDLDKEFSKQEKKIIKTRNLEEKNADRLIKAEKEFEGLTDDLIAARVELGKATQVLESKKVVIQDLKKK</sequence>
<gene>
    <name evidence="3" type="ORF">DJ013_11245</name>
</gene>
<keyword evidence="2" id="KW-0732">Signal</keyword>
<name>A0A2Z4GC55_9BACT</name>
<feature type="chain" id="PRO_5016284249" description="DUF4468 domain-containing protein" evidence="2">
    <location>
        <begin position="22"/>
        <end position="286"/>
    </location>
</feature>
<feature type="coiled-coil region" evidence="1">
    <location>
        <begin position="139"/>
        <end position="166"/>
    </location>
</feature>
<evidence type="ECO:0000313" key="3">
    <source>
        <dbReference type="EMBL" id="AWV98717.1"/>
    </source>
</evidence>
<evidence type="ECO:0000256" key="1">
    <source>
        <dbReference type="SAM" id="Coils"/>
    </source>
</evidence>
<dbReference type="EMBL" id="CP029480">
    <property type="protein sequence ID" value="AWV98717.1"/>
    <property type="molecule type" value="Genomic_DNA"/>
</dbReference>
<keyword evidence="4" id="KW-1185">Reference proteome</keyword>
<dbReference type="Proteomes" id="UP000249873">
    <property type="component" value="Chromosome"/>
</dbReference>
<evidence type="ECO:0008006" key="5">
    <source>
        <dbReference type="Google" id="ProtNLM"/>
    </source>
</evidence>
<evidence type="ECO:0000256" key="2">
    <source>
        <dbReference type="SAM" id="SignalP"/>
    </source>
</evidence>
<reference evidence="3 4" key="1">
    <citation type="submission" date="2018-05" db="EMBL/GenBank/DDBJ databases">
        <title>Complete genome sequence of Arcticibacterium luteifluviistationis SM1504T, a cytophagaceae bacterium isolated from Arctic surface seawater.</title>
        <authorList>
            <person name="Li Y."/>
            <person name="Qin Q.-L."/>
        </authorList>
    </citation>
    <scope>NUCLEOTIDE SEQUENCE [LARGE SCALE GENOMIC DNA]</scope>
    <source>
        <strain evidence="3 4">SM1504</strain>
    </source>
</reference>
<keyword evidence="1" id="KW-0175">Coiled coil</keyword>
<dbReference type="KEGG" id="als:DJ013_11245"/>
<accession>A0A2Z4GC55</accession>
<dbReference type="AlphaFoldDB" id="A0A2Z4GC55"/>
<dbReference type="OrthoDB" id="952544at2"/>
<proteinExistence type="predicted"/>
<feature type="signal peptide" evidence="2">
    <location>
        <begin position="1"/>
        <end position="21"/>
    </location>
</feature>
<evidence type="ECO:0000313" key="4">
    <source>
        <dbReference type="Proteomes" id="UP000249873"/>
    </source>
</evidence>
<dbReference type="RefSeq" id="WP_111371910.1">
    <property type="nucleotide sequence ID" value="NZ_CP029480.1"/>
</dbReference>
<protein>
    <recommendedName>
        <fullName evidence="5">DUF4468 domain-containing protein</fullName>
    </recommendedName>
</protein>